<keyword evidence="1" id="KW-1133">Transmembrane helix</keyword>
<accession>A0A0P8BCJ1</accession>
<dbReference type="Proteomes" id="UP000050421">
    <property type="component" value="Unassembled WGS sequence"/>
</dbReference>
<gene>
    <name evidence="2" type="ORF">HLUCCX10_17805</name>
</gene>
<proteinExistence type="predicted"/>
<evidence type="ECO:0000313" key="2">
    <source>
        <dbReference type="EMBL" id="KPQ06353.1"/>
    </source>
</evidence>
<evidence type="ECO:0000313" key="3">
    <source>
        <dbReference type="Proteomes" id="UP000050421"/>
    </source>
</evidence>
<dbReference type="InterPro" id="IPR025250">
    <property type="entry name" value="DUF4199"/>
</dbReference>
<feature type="transmembrane region" description="Helical" evidence="1">
    <location>
        <begin position="70"/>
        <end position="97"/>
    </location>
</feature>
<feature type="transmembrane region" description="Helical" evidence="1">
    <location>
        <begin position="155"/>
        <end position="173"/>
    </location>
</feature>
<feature type="transmembrane region" description="Helical" evidence="1">
    <location>
        <begin position="38"/>
        <end position="58"/>
    </location>
</feature>
<feature type="transmembrane region" description="Helical" evidence="1">
    <location>
        <begin position="12"/>
        <end position="32"/>
    </location>
</feature>
<sequence>MEEKQTPFQAAVRPGLTIGLVSVALTFLVYFIDSSLLVAGWFGLVALAIFFVLVIFFGRQYRAELGGFMTFGVAFNFSFITMVVAGLISIIGGILLYQVVDPALPSVLAEQSVENTLEMMESFGASADGMSAEQLDEMKNSISDGFSLMGQIKSFGFALIFYAILSLITGAILKKKDKSLDY</sequence>
<evidence type="ECO:0000256" key="1">
    <source>
        <dbReference type="SAM" id="Phobius"/>
    </source>
</evidence>
<protein>
    <recommendedName>
        <fullName evidence="4">DUF4199 domain-containing protein</fullName>
    </recommendedName>
</protein>
<evidence type="ECO:0008006" key="4">
    <source>
        <dbReference type="Google" id="ProtNLM"/>
    </source>
</evidence>
<dbReference type="OrthoDB" id="660361at2"/>
<keyword evidence="1" id="KW-0812">Transmembrane</keyword>
<dbReference type="STRING" id="1305737.GCA_000526355_02064"/>
<comment type="caution">
    <text evidence="2">The sequence shown here is derived from an EMBL/GenBank/DDBJ whole genome shotgun (WGS) entry which is preliminary data.</text>
</comment>
<reference evidence="2 3" key="1">
    <citation type="submission" date="2015-09" db="EMBL/GenBank/DDBJ databases">
        <title>Identification and resolution of microdiversity through metagenomic sequencing of parallel consortia.</title>
        <authorList>
            <person name="Nelson W.C."/>
            <person name="Romine M.F."/>
            <person name="Lindemann S.R."/>
        </authorList>
    </citation>
    <scope>NUCLEOTIDE SEQUENCE [LARGE SCALE GENOMIC DNA]</scope>
    <source>
        <strain evidence="2">HL-49</strain>
    </source>
</reference>
<organism evidence="2 3">
    <name type="scientific">Algoriphagus marincola HL-49</name>
    <dbReference type="NCBI Taxonomy" id="1305737"/>
    <lineage>
        <taxon>Bacteria</taxon>
        <taxon>Pseudomonadati</taxon>
        <taxon>Bacteroidota</taxon>
        <taxon>Cytophagia</taxon>
        <taxon>Cytophagales</taxon>
        <taxon>Cyclobacteriaceae</taxon>
        <taxon>Algoriphagus</taxon>
    </lineage>
</organism>
<dbReference type="PATRIC" id="fig|1305737.6.peg.868"/>
<name>A0A0P8BCJ1_9BACT</name>
<dbReference type="EMBL" id="LJXT01000181">
    <property type="protein sequence ID" value="KPQ06353.1"/>
    <property type="molecule type" value="Genomic_DNA"/>
</dbReference>
<keyword evidence="1" id="KW-0472">Membrane</keyword>
<dbReference type="eggNOG" id="ENOG5030DDE">
    <property type="taxonomic scope" value="Bacteria"/>
</dbReference>
<dbReference type="Pfam" id="PF13858">
    <property type="entry name" value="DUF4199"/>
    <property type="match status" value="1"/>
</dbReference>
<dbReference type="AlphaFoldDB" id="A0A0P8BCJ1"/>